<keyword evidence="3" id="KW-0808">Transferase</keyword>
<dbReference type="EMBL" id="KJ755562">
    <property type="protein sequence ID" value="AIG62589.1"/>
    <property type="molecule type" value="Genomic_DNA"/>
</dbReference>
<organism evidence="2">
    <name type="scientific">Escherichia coli</name>
    <dbReference type="NCBI Taxonomy" id="562"/>
    <lineage>
        <taxon>Bacteria</taxon>
        <taxon>Pseudomonadati</taxon>
        <taxon>Pseudomonadota</taxon>
        <taxon>Gammaproteobacteria</taxon>
        <taxon>Enterobacterales</taxon>
        <taxon>Enterobacteriaceae</taxon>
        <taxon>Escherichia</taxon>
    </lineage>
</organism>
<dbReference type="EC" id="2.4.1.292" evidence="3"/>
<evidence type="ECO:0000313" key="2">
    <source>
        <dbReference type="EMBL" id="ABB29908.1"/>
    </source>
</evidence>
<gene>
    <name evidence="2" type="primary">wfaO</name>
    <name evidence="3" type="synonym">pglH</name>
</gene>
<keyword evidence="3" id="KW-0328">Glycosyltransferase</keyword>
<dbReference type="GO" id="GO:0016757">
    <property type="term" value="F:glycosyltransferase activity"/>
    <property type="evidence" value="ECO:0007669"/>
    <property type="project" value="UniProtKB-KW"/>
</dbReference>
<dbReference type="GO" id="GO:1901135">
    <property type="term" value="P:carbohydrate derivative metabolic process"/>
    <property type="evidence" value="ECO:0007669"/>
    <property type="project" value="UniProtKB-ARBA"/>
</dbReference>
<protein>
    <submittedName>
        <fullName evidence="3">GalNAc-alpha-(1-&gt;Feature gb|4)-GalNAc-alpha-(1-&gt;Feature gb|3)-diNAcBac-PP-undecaprenol alpha-1,4-N-acetyl-D-galactosaminyltransferase</fullName>
        <ecNumber evidence="3">2.4.1.292</ecNumber>
    </submittedName>
    <submittedName>
        <fullName evidence="2">WfaO</fullName>
    </submittedName>
</protein>
<dbReference type="Gene3D" id="3.40.50.2000">
    <property type="entry name" value="Glycogen Phosphorylase B"/>
    <property type="match status" value="2"/>
</dbReference>
<dbReference type="RefSeq" id="WP_000724380.1">
    <property type="nucleotide sequence ID" value="NZ_AP017610.1"/>
</dbReference>
<name>Q077R7_ECOLX</name>
<dbReference type="Pfam" id="PF00534">
    <property type="entry name" value="Glycos_transf_1"/>
    <property type="match status" value="1"/>
</dbReference>
<reference evidence="3" key="2">
    <citation type="journal article" date="2016" name="PLoS ONE">
        <title>Comparison of O-Antigen Gene Clusters of All O-Serogroups of Escherichia coli and Proposal for Adopting a New Nomenclature for O-Typing.</title>
        <authorList>
            <person name="DebRoy C."/>
            <person name="Fratamico P.M."/>
            <person name="Yan X."/>
            <person name="Baranzoni G."/>
            <person name="Liu Y."/>
            <person name="Needleman D.S."/>
            <person name="Tebbs R."/>
            <person name="O'Connell C.D."/>
            <person name="Allred A."/>
            <person name="Swimley M."/>
            <person name="Mwangi M."/>
            <person name="Kapur V."/>
            <person name="Raygoza Garay J.A."/>
            <person name="Roberts E.L."/>
            <person name="Katani R."/>
        </authorList>
    </citation>
    <scope>NUCLEOTIDE SEQUENCE</scope>
    <source>
        <strain evidence="3">E 41a</strain>
    </source>
</reference>
<dbReference type="CDD" id="cd03820">
    <property type="entry name" value="GT4_AmsD-like"/>
    <property type="match status" value="1"/>
</dbReference>
<proteinExistence type="predicted"/>
<accession>Q077R7</accession>
<dbReference type="InterPro" id="IPR001296">
    <property type="entry name" value="Glyco_trans_1"/>
</dbReference>
<feature type="domain" description="Glycosyl transferase family 1" evidence="1">
    <location>
        <begin position="184"/>
        <end position="336"/>
    </location>
</feature>
<reference evidence="2" key="1">
    <citation type="journal article" date="2006" name="Curr. Microbiol.">
        <title>Characterization of E. coli O24 and O56 O antigen gene clusters reveals a complex evolutionary history of the O24 gene cluster.</title>
        <authorList>
            <person name="Cheng J."/>
            <person name="Wang Q."/>
            <person name="Wang W."/>
            <person name="Wang Y."/>
            <person name="Wang L."/>
            <person name="Feng L."/>
        </authorList>
    </citation>
    <scope>NUCLEOTIDE SEQUENCE</scope>
</reference>
<dbReference type="AlphaFoldDB" id="Q077R7"/>
<dbReference type="EMBL" id="DQ220292">
    <property type="protein sequence ID" value="ABB29908.1"/>
    <property type="molecule type" value="Genomic_DNA"/>
</dbReference>
<evidence type="ECO:0000313" key="3">
    <source>
        <dbReference type="EMBL" id="AIG62589.1"/>
    </source>
</evidence>
<sequence>MKKITFVIADITFVGGIERVNTLLANKFFSEGYNVEIISLYNTNKKVNYELNNCIKVNFVKDNSYSGAPGSFGRLKQHISSQFALFKAIKNSNADFYIVNSFPMAFLSFFNVFSNKKYVVIEHVHYDYYGVAIKFFRNLLYKFYYKVVCVNESDLSKFSKHLNNAVKINNPLSFSSSEITCLSEKKIIAVGRLEYQKGFDILIDIFARVNKEHPGWELHIYGVGTCEEFLRDKINQYKLNNIKLMGCVDNIQLYYPKYSVFVFSSRFEGFGMVLLEAMECGLPCISFDCPTGPSEILGNGQYGILVENGNVTKFSAELADLMSDKEKKIKLSNISKTRAKEFHIDKIFSEWRKLIN</sequence>
<dbReference type="PANTHER" id="PTHR12526">
    <property type="entry name" value="GLYCOSYLTRANSFERASE"/>
    <property type="match status" value="1"/>
</dbReference>
<evidence type="ECO:0000259" key="1">
    <source>
        <dbReference type="Pfam" id="PF00534"/>
    </source>
</evidence>
<dbReference type="SUPFAM" id="SSF53756">
    <property type="entry name" value="UDP-Glycosyltransferase/glycogen phosphorylase"/>
    <property type="match status" value="1"/>
</dbReference>
<dbReference type="PANTHER" id="PTHR12526:SF630">
    <property type="entry name" value="GLYCOSYLTRANSFERASE"/>
    <property type="match status" value="1"/>
</dbReference>
<dbReference type="CAZy" id="GT4">
    <property type="family name" value="Glycosyltransferase Family 4"/>
</dbReference>